<feature type="region of interest" description="Disordered" evidence="1">
    <location>
        <begin position="186"/>
        <end position="286"/>
    </location>
</feature>
<evidence type="ECO:0000313" key="3">
    <source>
        <dbReference type="Proteomes" id="UP001259832"/>
    </source>
</evidence>
<reference evidence="2" key="1">
    <citation type="submission" date="2023-08" db="EMBL/GenBank/DDBJ databases">
        <title>Reference Genome Resource for the Citrus Pathogen Phytophthora citrophthora.</title>
        <authorList>
            <person name="Moller H."/>
            <person name="Coetzee B."/>
            <person name="Rose L.J."/>
            <person name="Van Niekerk J.M."/>
        </authorList>
    </citation>
    <scope>NUCLEOTIDE SEQUENCE</scope>
    <source>
        <strain evidence="2">STE-U-9442</strain>
    </source>
</reference>
<evidence type="ECO:0000313" key="2">
    <source>
        <dbReference type="EMBL" id="KAK1940140.1"/>
    </source>
</evidence>
<feature type="compositionally biased region" description="Basic and acidic residues" evidence="1">
    <location>
        <begin position="227"/>
        <end position="240"/>
    </location>
</feature>
<accession>A0AAD9GKE6</accession>
<feature type="compositionally biased region" description="Basic and acidic residues" evidence="1">
    <location>
        <begin position="249"/>
        <end position="286"/>
    </location>
</feature>
<comment type="caution">
    <text evidence="2">The sequence shown here is derived from an EMBL/GenBank/DDBJ whole genome shotgun (WGS) entry which is preliminary data.</text>
</comment>
<organism evidence="2 3">
    <name type="scientific">Phytophthora citrophthora</name>
    <dbReference type="NCBI Taxonomy" id="4793"/>
    <lineage>
        <taxon>Eukaryota</taxon>
        <taxon>Sar</taxon>
        <taxon>Stramenopiles</taxon>
        <taxon>Oomycota</taxon>
        <taxon>Peronosporomycetes</taxon>
        <taxon>Peronosporales</taxon>
        <taxon>Peronosporaceae</taxon>
        <taxon>Phytophthora</taxon>
    </lineage>
</organism>
<dbReference type="AlphaFoldDB" id="A0AAD9GKE6"/>
<keyword evidence="3" id="KW-1185">Reference proteome</keyword>
<evidence type="ECO:0000256" key="1">
    <source>
        <dbReference type="SAM" id="MobiDB-lite"/>
    </source>
</evidence>
<dbReference type="Proteomes" id="UP001259832">
    <property type="component" value="Unassembled WGS sequence"/>
</dbReference>
<sequence length="318" mass="36504">MSLVSFTIERAETAVDMAGYPRDDDFSTYEEVLERWAFTDCGGFDYALSDNEMRALFSRWRATRSKPDAARGSVTEQSMDRSWTAFVNRWNTEGPEAFQQKLVHREEQHSRLSVGALAVQICELFWDADRTCCFAHYRLGCPSCRGYRVPRPRADTWERIISATPFSEAERKLVGLFQRALHEARRDVESRPVDGLPHMPPRSPEHPRAAPLAVPSCRPVVPATERGTGDDGESYRRSDESCDCQLNRHGQESYPRCDGHSRPGQSEERDRRVGSGREGEMARRLERLECRVEQLERENRGLREQLWAPRGAAPDYQH</sequence>
<gene>
    <name evidence="2" type="ORF">P3T76_008463</name>
</gene>
<proteinExistence type="predicted"/>
<protein>
    <submittedName>
        <fullName evidence="2">Uncharacterized protein</fullName>
    </submittedName>
</protein>
<dbReference type="EMBL" id="JASMQC010000015">
    <property type="protein sequence ID" value="KAK1940140.1"/>
    <property type="molecule type" value="Genomic_DNA"/>
</dbReference>
<feature type="region of interest" description="Disordered" evidence="1">
    <location>
        <begin position="299"/>
        <end position="318"/>
    </location>
</feature>
<name>A0AAD9GKE6_9STRA</name>